<dbReference type="EMBL" id="JXTC01000036">
    <property type="protein sequence ID" value="PON96769.1"/>
    <property type="molecule type" value="Genomic_DNA"/>
</dbReference>
<evidence type="ECO:0000313" key="1">
    <source>
        <dbReference type="EMBL" id="PON96769.1"/>
    </source>
</evidence>
<keyword evidence="2" id="KW-1185">Reference proteome</keyword>
<comment type="caution">
    <text evidence="1">The sequence shown here is derived from an EMBL/GenBank/DDBJ whole genome shotgun (WGS) entry which is preliminary data.</text>
</comment>
<evidence type="ECO:0000313" key="2">
    <source>
        <dbReference type="Proteomes" id="UP000237000"/>
    </source>
</evidence>
<proteinExistence type="predicted"/>
<protein>
    <submittedName>
        <fullName evidence="1">Uncharacterized protein</fullName>
    </submittedName>
</protein>
<dbReference type="InParanoid" id="A0A2P5FG46"/>
<gene>
    <name evidence="1" type="ORF">TorRG33x02_074730</name>
</gene>
<sequence>MARRARPREVPFANNAMLTFLPMSHQTTEIRAAEGDIIRFSAVALPSDIVWPYCWHILMRLDTTDLLRPVSADNSPSVSTFQI</sequence>
<dbReference type="Proteomes" id="UP000237000">
    <property type="component" value="Unassembled WGS sequence"/>
</dbReference>
<organism evidence="1 2">
    <name type="scientific">Trema orientale</name>
    <name type="common">Charcoal tree</name>
    <name type="synonym">Celtis orientalis</name>
    <dbReference type="NCBI Taxonomy" id="63057"/>
    <lineage>
        <taxon>Eukaryota</taxon>
        <taxon>Viridiplantae</taxon>
        <taxon>Streptophyta</taxon>
        <taxon>Embryophyta</taxon>
        <taxon>Tracheophyta</taxon>
        <taxon>Spermatophyta</taxon>
        <taxon>Magnoliopsida</taxon>
        <taxon>eudicotyledons</taxon>
        <taxon>Gunneridae</taxon>
        <taxon>Pentapetalae</taxon>
        <taxon>rosids</taxon>
        <taxon>fabids</taxon>
        <taxon>Rosales</taxon>
        <taxon>Cannabaceae</taxon>
        <taxon>Trema</taxon>
    </lineage>
</organism>
<accession>A0A2P5FG46</accession>
<name>A0A2P5FG46_TREOI</name>
<dbReference type="AlphaFoldDB" id="A0A2P5FG46"/>
<reference evidence="2" key="1">
    <citation type="submission" date="2016-06" db="EMBL/GenBank/DDBJ databases">
        <title>Parallel loss of symbiosis genes in relatives of nitrogen-fixing non-legume Parasponia.</title>
        <authorList>
            <person name="Van Velzen R."/>
            <person name="Holmer R."/>
            <person name="Bu F."/>
            <person name="Rutten L."/>
            <person name="Van Zeijl A."/>
            <person name="Liu W."/>
            <person name="Santuari L."/>
            <person name="Cao Q."/>
            <person name="Sharma T."/>
            <person name="Shen D."/>
            <person name="Roswanjaya Y."/>
            <person name="Wardhani T."/>
            <person name="Kalhor M.S."/>
            <person name="Jansen J."/>
            <person name="Van den Hoogen J."/>
            <person name="Gungor B."/>
            <person name="Hartog M."/>
            <person name="Hontelez J."/>
            <person name="Verver J."/>
            <person name="Yang W.-C."/>
            <person name="Schijlen E."/>
            <person name="Repin R."/>
            <person name="Schilthuizen M."/>
            <person name="Schranz E."/>
            <person name="Heidstra R."/>
            <person name="Miyata K."/>
            <person name="Fedorova E."/>
            <person name="Kohlen W."/>
            <person name="Bisseling T."/>
            <person name="Smit S."/>
            <person name="Geurts R."/>
        </authorList>
    </citation>
    <scope>NUCLEOTIDE SEQUENCE [LARGE SCALE GENOMIC DNA]</scope>
    <source>
        <strain evidence="2">cv. RG33-2</strain>
    </source>
</reference>